<organism evidence="1">
    <name type="scientific">hydrothermal vent metagenome</name>
    <dbReference type="NCBI Taxonomy" id="652676"/>
    <lineage>
        <taxon>unclassified sequences</taxon>
        <taxon>metagenomes</taxon>
        <taxon>ecological metagenomes</taxon>
    </lineage>
</organism>
<evidence type="ECO:0000313" key="1">
    <source>
        <dbReference type="EMBL" id="SFV88250.1"/>
    </source>
</evidence>
<dbReference type="EMBL" id="FPIA01000023">
    <property type="protein sequence ID" value="SFV88250.1"/>
    <property type="molecule type" value="Genomic_DNA"/>
</dbReference>
<sequence>MKKIVFILVGLLTGNTFAKPINHATFIAHSYKLDRKGLWENPVISNTLRKTEKTNAILGLSGDISGFEYQLKHQTDTKKTTVQSLFYISDINDDLSVQIGKFIENWQLGYSFNPLAVTDPYHPVNNDDDLNEKLGINAVAIRYNMENSYLDLYIGDDKKTRNTVRGYGYKSQGVRLNYLLNDATDLTFIVHKKATVKTGFGIGFRHIATDNAKLYGAFFTRKGTTIPSEQSVSRTDNDKHYTRAMLGWHWVSNNNASIIVEISQDDRGMNTQEWQTYKSRADLRLVRPSGLRQRYHFLRLGKKFNTHELSLSRRTSTDNSALNILKWKNNPTENLQLIISHSVTTGTTSSEYKAYFPDQSKTSLVLRYNFDF</sequence>
<reference evidence="1" key="1">
    <citation type="submission" date="2016-10" db="EMBL/GenBank/DDBJ databases">
        <authorList>
            <person name="de Groot N.N."/>
        </authorList>
    </citation>
    <scope>NUCLEOTIDE SEQUENCE</scope>
</reference>
<protein>
    <submittedName>
        <fullName evidence="1">Uncharacterized protein</fullName>
    </submittedName>
</protein>
<accession>A0A1W1E2P7</accession>
<name>A0A1W1E2P7_9ZZZZ</name>
<dbReference type="AlphaFoldDB" id="A0A1W1E2P7"/>
<proteinExistence type="predicted"/>
<gene>
    <name evidence="1" type="ORF">MNB_SUP05-SYMBIONT-7-652</name>
</gene>